<reference evidence="3" key="1">
    <citation type="journal article" date="2015" name="Nature">
        <title>Complex archaea that bridge the gap between prokaryotes and eukaryotes.</title>
        <authorList>
            <person name="Spang A."/>
            <person name="Saw J.H."/>
            <person name="Jorgensen S.L."/>
            <person name="Zaremba-Niedzwiedzka K."/>
            <person name="Martijn J."/>
            <person name="Lind A.E."/>
            <person name="van Eijk R."/>
            <person name="Schleper C."/>
            <person name="Guy L."/>
            <person name="Ettema T.J."/>
        </authorList>
    </citation>
    <scope>NUCLEOTIDE SEQUENCE</scope>
</reference>
<evidence type="ECO:0000256" key="1">
    <source>
        <dbReference type="ARBA" id="ARBA00022884"/>
    </source>
</evidence>
<gene>
    <name evidence="3" type="ORF">LCGC14_0270930</name>
</gene>
<dbReference type="Gene3D" id="1.10.1710.10">
    <property type="entry name" value="ProQ/FinO domain"/>
    <property type="match status" value="1"/>
</dbReference>
<evidence type="ECO:0000313" key="3">
    <source>
        <dbReference type="EMBL" id="KKN86224.1"/>
    </source>
</evidence>
<dbReference type="AlphaFoldDB" id="A0A0F9U3Q1"/>
<comment type="caution">
    <text evidence="3">The sequence shown here is derived from an EMBL/GenBank/DDBJ whole genome shotgun (WGS) entry which is preliminary data.</text>
</comment>
<dbReference type="InterPro" id="IPR036442">
    <property type="entry name" value="ProQ/FinO_sf"/>
</dbReference>
<dbReference type="GO" id="GO:0003723">
    <property type="term" value="F:RNA binding"/>
    <property type="evidence" value="ECO:0007669"/>
    <property type="project" value="UniProtKB-KW"/>
</dbReference>
<feature type="domain" description="ProQ/FinO" evidence="2">
    <location>
        <begin position="6"/>
        <end position="118"/>
    </location>
</feature>
<dbReference type="SUPFAM" id="SSF48657">
    <property type="entry name" value="FinO-like"/>
    <property type="match status" value="1"/>
</dbReference>
<accession>A0A0F9U3Q1</accession>
<dbReference type="EMBL" id="LAZR01000150">
    <property type="protein sequence ID" value="KKN86224.1"/>
    <property type="molecule type" value="Genomic_DNA"/>
</dbReference>
<keyword evidence="1" id="KW-0694">RNA-binding</keyword>
<organism evidence="3">
    <name type="scientific">marine sediment metagenome</name>
    <dbReference type="NCBI Taxonomy" id="412755"/>
    <lineage>
        <taxon>unclassified sequences</taxon>
        <taxon>metagenomes</taxon>
        <taxon>ecological metagenomes</taxon>
    </lineage>
</organism>
<name>A0A0F9U3Q1_9ZZZZ</name>
<evidence type="ECO:0000259" key="2">
    <source>
        <dbReference type="SMART" id="SM00945"/>
    </source>
</evidence>
<dbReference type="Pfam" id="PF04352">
    <property type="entry name" value="ProQ"/>
    <property type="match status" value="1"/>
</dbReference>
<dbReference type="SMART" id="SM00945">
    <property type="entry name" value="ProQ"/>
    <property type="match status" value="1"/>
</dbReference>
<protein>
    <recommendedName>
        <fullName evidence="2">ProQ/FinO domain-containing protein</fullName>
    </recommendedName>
</protein>
<dbReference type="InterPro" id="IPR016103">
    <property type="entry name" value="ProQ/FinO"/>
</dbReference>
<sequence>MSSTLSNQNRREIREKMQEAFPAFFGSLTHPLPADLNMRENFIEATSAILTQDAAGAFLNYWCNRPEYLTALTVRARRFDLQGEPCGVVSSKEREAGVERLAELLATRWMSKKKRVRKLASKRMRRLDLPVDVCRRIEVIVAKLMVNKDARTLPHFGSDRRN</sequence>
<proteinExistence type="predicted"/>